<dbReference type="SMART" id="SM00720">
    <property type="entry name" value="calpain_III"/>
    <property type="match status" value="1"/>
</dbReference>
<dbReference type="InterPro" id="IPR022682">
    <property type="entry name" value="Calpain_domain_III"/>
</dbReference>
<gene>
    <name evidence="12" type="ORF">COCON_G00013800</name>
</gene>
<dbReference type="SUPFAM" id="SSF49758">
    <property type="entry name" value="Calpain large subunit, middle domain (domain III)"/>
    <property type="match status" value="1"/>
</dbReference>
<keyword evidence="3" id="KW-0479">Metal-binding</keyword>
<dbReference type="Pfam" id="PF00648">
    <property type="entry name" value="Peptidase_C2"/>
    <property type="match status" value="1"/>
</dbReference>
<accession>A0A9Q1I9C7</accession>
<dbReference type="Gene3D" id="2.60.120.380">
    <property type="match status" value="1"/>
</dbReference>
<dbReference type="Pfam" id="PF21875">
    <property type="entry name" value="CAPN13-like_C_EFh"/>
    <property type="match status" value="1"/>
</dbReference>
<evidence type="ECO:0000256" key="1">
    <source>
        <dbReference type="ARBA" id="ARBA00007623"/>
    </source>
</evidence>
<dbReference type="Pfam" id="PF01067">
    <property type="entry name" value="Calpain_III"/>
    <property type="match status" value="1"/>
</dbReference>
<dbReference type="Gene3D" id="3.90.70.10">
    <property type="entry name" value="Cysteine proteinases"/>
    <property type="match status" value="1"/>
</dbReference>
<dbReference type="PROSITE" id="PS00018">
    <property type="entry name" value="EF_HAND_1"/>
    <property type="match status" value="1"/>
</dbReference>
<evidence type="ECO:0000256" key="8">
    <source>
        <dbReference type="PIRSR" id="PIRSR622684-1"/>
    </source>
</evidence>
<sequence length="702" mass="79542">MPPPGVCLNIVNERYKKDGRGTAENPDKFLDQDFEYLREYCLIQGMRYIDDMFPPDRTSIGPGILTPEEMERVEWVRPGKAVQDPYLFVDGVSRFDFSQGAVGNCWFLASIGALTFQQHILKKVLPTDQGFQKDYAGIFHFRFWRFGKWVDVVIDDKLPTLNGNFFFVHSKTPNEFWPALLEKAYAKVCGSYADMNSGDVSEALMDFTGGIHMTFQLKDVPSDLWALMHRAAKSKSLMGCGTPQGETSANTVLPNGIVQGHAYTVTGVTKVTSNGRPVNLVRLWNPWGEGEWNGDWSDNSPLWQTLSASERKQCLQVDDNGEFWMSMQDWCTYYKSVDICCLCPDFLDASGSCHWTSSFHEGRWVAGTTAGGCMNHKDSFWINPQFRIKLDKLDEDCASKQGPNNMLVSLLQKPDKRNRRLVSSLHIGFSIFEVPPEYQGKKGKFPAAFFSSNQPVAQTKNYLNAREVMEFFRLRPGEYIIVPSTFRPNETASFILAILSKNETHIHENSSVQGVEIHKPTVNENIMQKEAGRGKTENKLFRQYSDQYEEVNAEQLQRLLNDNFLNGVNSGGFSLDACRGLVALMDLSITGTLNGQEFIRLWKRAIQYKEIFFLKDTDRTGTLSLGELRNAIEASGLTVSDDILNLLALRYRGSSGDISLESFICLILRLDCMAKIFKKLSDSQGVGMFLRESEWMYLCMYS</sequence>
<dbReference type="InterPro" id="IPR011992">
    <property type="entry name" value="EF-hand-dom_pair"/>
</dbReference>
<dbReference type="GO" id="GO:0006508">
    <property type="term" value="P:proteolysis"/>
    <property type="evidence" value="ECO:0007669"/>
    <property type="project" value="UniProtKB-KW"/>
</dbReference>
<protein>
    <submittedName>
        <fullName evidence="12">Uncharacterized protein</fullName>
    </submittedName>
</protein>
<evidence type="ECO:0000256" key="3">
    <source>
        <dbReference type="ARBA" id="ARBA00022723"/>
    </source>
</evidence>
<evidence type="ECO:0000256" key="5">
    <source>
        <dbReference type="ARBA" id="ARBA00022801"/>
    </source>
</evidence>
<dbReference type="InterPro" id="IPR000169">
    <property type="entry name" value="Pept_cys_AS"/>
</dbReference>
<name>A0A9Q1I9C7_CONCO</name>
<dbReference type="CDD" id="cd00044">
    <property type="entry name" value="CysPc"/>
    <property type="match status" value="1"/>
</dbReference>
<dbReference type="PANTHER" id="PTHR10183:SF302">
    <property type="entry name" value="CALPAIN-14"/>
    <property type="match status" value="1"/>
</dbReference>
<keyword evidence="13" id="KW-1185">Reference proteome</keyword>
<dbReference type="FunFam" id="3.90.70.10:FF:000054">
    <property type="entry name" value="Calpain 14"/>
    <property type="match status" value="1"/>
</dbReference>
<dbReference type="AlphaFoldDB" id="A0A9Q1I9C7"/>
<feature type="active site" evidence="8 9">
    <location>
        <position position="285"/>
    </location>
</feature>
<dbReference type="EMBL" id="JAFJMO010000001">
    <property type="protein sequence ID" value="KAJ8288721.1"/>
    <property type="molecule type" value="Genomic_DNA"/>
</dbReference>
<dbReference type="PROSITE" id="PS50203">
    <property type="entry name" value="CALPAIN_CAT"/>
    <property type="match status" value="1"/>
</dbReference>
<dbReference type="InterPro" id="IPR001300">
    <property type="entry name" value="Peptidase_C2_calpain_cat"/>
</dbReference>
<dbReference type="PROSITE" id="PS50222">
    <property type="entry name" value="EF_HAND_2"/>
    <property type="match status" value="1"/>
</dbReference>
<reference evidence="12" key="1">
    <citation type="journal article" date="2023" name="Science">
        <title>Genome structures resolve the early diversification of teleost fishes.</title>
        <authorList>
            <person name="Parey E."/>
            <person name="Louis A."/>
            <person name="Montfort J."/>
            <person name="Bouchez O."/>
            <person name="Roques C."/>
            <person name="Iampietro C."/>
            <person name="Lluch J."/>
            <person name="Castinel A."/>
            <person name="Donnadieu C."/>
            <person name="Desvignes T."/>
            <person name="Floi Bucao C."/>
            <person name="Jouanno E."/>
            <person name="Wen M."/>
            <person name="Mejri S."/>
            <person name="Dirks R."/>
            <person name="Jansen H."/>
            <person name="Henkel C."/>
            <person name="Chen W.J."/>
            <person name="Zahm M."/>
            <person name="Cabau C."/>
            <person name="Klopp C."/>
            <person name="Thompson A.W."/>
            <person name="Robinson-Rechavi M."/>
            <person name="Braasch I."/>
            <person name="Lecointre G."/>
            <person name="Bobe J."/>
            <person name="Postlethwait J.H."/>
            <person name="Berthelot C."/>
            <person name="Roest Crollius H."/>
            <person name="Guiguen Y."/>
        </authorList>
    </citation>
    <scope>NUCLEOTIDE SEQUENCE</scope>
    <source>
        <strain evidence="12">Concon-B</strain>
    </source>
</reference>
<dbReference type="CDD" id="cd00214">
    <property type="entry name" value="Calpain_III"/>
    <property type="match status" value="1"/>
</dbReference>
<evidence type="ECO:0000256" key="7">
    <source>
        <dbReference type="ARBA" id="ARBA00022837"/>
    </source>
</evidence>
<dbReference type="InterPro" id="IPR036213">
    <property type="entry name" value="Calpain_III_sf"/>
</dbReference>
<feature type="domain" description="EF-hand" evidence="11">
    <location>
        <begin position="603"/>
        <end position="638"/>
    </location>
</feature>
<evidence type="ECO:0000259" key="10">
    <source>
        <dbReference type="PROSITE" id="PS50203"/>
    </source>
</evidence>
<dbReference type="InterPro" id="IPR022684">
    <property type="entry name" value="Calpain_cysteine_protease"/>
</dbReference>
<dbReference type="InterPro" id="IPR002048">
    <property type="entry name" value="EF_hand_dom"/>
</dbReference>
<evidence type="ECO:0000256" key="9">
    <source>
        <dbReference type="PROSITE-ProRule" id="PRU00239"/>
    </source>
</evidence>
<dbReference type="GO" id="GO:0005737">
    <property type="term" value="C:cytoplasm"/>
    <property type="evidence" value="ECO:0007669"/>
    <property type="project" value="TreeGrafter"/>
</dbReference>
<dbReference type="OrthoDB" id="424753at2759"/>
<dbReference type="GO" id="GO:0005509">
    <property type="term" value="F:calcium ion binding"/>
    <property type="evidence" value="ECO:0007669"/>
    <property type="project" value="InterPro"/>
</dbReference>
<comment type="caution">
    <text evidence="12">The sequence shown here is derived from an EMBL/GenBank/DDBJ whole genome shotgun (WGS) entry which is preliminary data.</text>
</comment>
<dbReference type="Proteomes" id="UP001152803">
    <property type="component" value="Unassembled WGS sequence"/>
</dbReference>
<evidence type="ECO:0000313" key="12">
    <source>
        <dbReference type="EMBL" id="KAJ8288721.1"/>
    </source>
</evidence>
<feature type="active site" evidence="8 9">
    <location>
        <position position="105"/>
    </location>
</feature>
<dbReference type="SUPFAM" id="SSF47473">
    <property type="entry name" value="EF-hand"/>
    <property type="match status" value="1"/>
</dbReference>
<comment type="similarity">
    <text evidence="1">Belongs to the peptidase C2 family.</text>
</comment>
<feature type="domain" description="Calpain catalytic" evidence="10">
    <location>
        <begin position="47"/>
        <end position="343"/>
    </location>
</feature>
<organism evidence="12 13">
    <name type="scientific">Conger conger</name>
    <name type="common">Conger eel</name>
    <name type="synonym">Muraena conger</name>
    <dbReference type="NCBI Taxonomy" id="82655"/>
    <lineage>
        <taxon>Eukaryota</taxon>
        <taxon>Metazoa</taxon>
        <taxon>Chordata</taxon>
        <taxon>Craniata</taxon>
        <taxon>Vertebrata</taxon>
        <taxon>Euteleostomi</taxon>
        <taxon>Actinopterygii</taxon>
        <taxon>Neopterygii</taxon>
        <taxon>Teleostei</taxon>
        <taxon>Anguilliformes</taxon>
        <taxon>Congridae</taxon>
        <taxon>Conger</taxon>
    </lineage>
</organism>
<dbReference type="InterPro" id="IPR054069">
    <property type="entry name" value="CAPN3/13-like_C_EFh"/>
</dbReference>
<dbReference type="SUPFAM" id="SSF54001">
    <property type="entry name" value="Cysteine proteinases"/>
    <property type="match status" value="1"/>
</dbReference>
<proteinExistence type="inferred from homology"/>
<keyword evidence="4" id="KW-0677">Repeat</keyword>
<dbReference type="FunFam" id="2.60.120.380:FF:000001">
    <property type="entry name" value="Calpain-1 catalytic subunit"/>
    <property type="match status" value="1"/>
</dbReference>
<dbReference type="Gene3D" id="1.10.238.10">
    <property type="entry name" value="EF-hand"/>
    <property type="match status" value="1"/>
</dbReference>
<dbReference type="InterPro" id="IPR033883">
    <property type="entry name" value="C2_III"/>
</dbReference>
<dbReference type="PANTHER" id="PTHR10183">
    <property type="entry name" value="CALPAIN"/>
    <property type="match status" value="1"/>
</dbReference>
<feature type="active site" evidence="8 9">
    <location>
        <position position="261"/>
    </location>
</feature>
<dbReference type="CDD" id="cd16195">
    <property type="entry name" value="EFh_PEF_CAPN13_14"/>
    <property type="match status" value="1"/>
</dbReference>
<keyword evidence="5 9" id="KW-0378">Hydrolase</keyword>
<keyword evidence="7" id="KW-0106">Calcium</keyword>
<keyword evidence="2 9" id="KW-0645">Protease</keyword>
<dbReference type="FunFam" id="1.10.238.10:FF:000175">
    <property type="entry name" value="Calpain 14"/>
    <property type="match status" value="1"/>
</dbReference>
<dbReference type="InterPro" id="IPR038765">
    <property type="entry name" value="Papain-like_cys_pep_sf"/>
</dbReference>
<evidence type="ECO:0000313" key="13">
    <source>
        <dbReference type="Proteomes" id="UP001152803"/>
    </source>
</evidence>
<dbReference type="InterPro" id="IPR018247">
    <property type="entry name" value="EF_Hand_1_Ca_BS"/>
</dbReference>
<evidence type="ECO:0000256" key="6">
    <source>
        <dbReference type="ARBA" id="ARBA00022807"/>
    </source>
</evidence>
<evidence type="ECO:0000259" key="11">
    <source>
        <dbReference type="PROSITE" id="PS50222"/>
    </source>
</evidence>
<evidence type="ECO:0000256" key="4">
    <source>
        <dbReference type="ARBA" id="ARBA00022737"/>
    </source>
</evidence>
<dbReference type="InterPro" id="IPR022683">
    <property type="entry name" value="Calpain_III"/>
</dbReference>
<dbReference type="GO" id="GO:0004198">
    <property type="term" value="F:calcium-dependent cysteine-type endopeptidase activity"/>
    <property type="evidence" value="ECO:0007669"/>
    <property type="project" value="InterPro"/>
</dbReference>
<dbReference type="PROSITE" id="PS00139">
    <property type="entry name" value="THIOL_PROTEASE_CYS"/>
    <property type="match status" value="1"/>
</dbReference>
<evidence type="ECO:0000256" key="2">
    <source>
        <dbReference type="ARBA" id="ARBA00022670"/>
    </source>
</evidence>
<keyword evidence="6 9" id="KW-0788">Thiol protease</keyword>
<dbReference type="PRINTS" id="PR00704">
    <property type="entry name" value="CALPAIN"/>
</dbReference>
<dbReference type="SMART" id="SM00230">
    <property type="entry name" value="CysPc"/>
    <property type="match status" value="1"/>
</dbReference>